<gene>
    <name evidence="5" type="ORF">D9758_002574</name>
</gene>
<evidence type="ECO:0000256" key="3">
    <source>
        <dbReference type="ARBA" id="ARBA00023033"/>
    </source>
</evidence>
<dbReference type="AlphaFoldDB" id="A0A8H5GRA8"/>
<dbReference type="Proteomes" id="UP000559256">
    <property type="component" value="Unassembled WGS sequence"/>
</dbReference>
<keyword evidence="4" id="KW-0732">Signal</keyword>
<evidence type="ECO:0000256" key="4">
    <source>
        <dbReference type="SAM" id="SignalP"/>
    </source>
</evidence>
<dbReference type="Gene3D" id="3.30.9.30">
    <property type="match status" value="1"/>
</dbReference>
<evidence type="ECO:0000313" key="6">
    <source>
        <dbReference type="Proteomes" id="UP000559256"/>
    </source>
</evidence>
<keyword evidence="2" id="KW-0560">Oxidoreductase</keyword>
<organism evidence="5 6">
    <name type="scientific">Tetrapyrgos nigripes</name>
    <dbReference type="NCBI Taxonomy" id="182062"/>
    <lineage>
        <taxon>Eukaryota</taxon>
        <taxon>Fungi</taxon>
        <taxon>Dikarya</taxon>
        <taxon>Basidiomycota</taxon>
        <taxon>Agaricomycotina</taxon>
        <taxon>Agaricomycetes</taxon>
        <taxon>Agaricomycetidae</taxon>
        <taxon>Agaricales</taxon>
        <taxon>Marasmiineae</taxon>
        <taxon>Marasmiaceae</taxon>
        <taxon>Tetrapyrgos</taxon>
    </lineage>
</organism>
<dbReference type="PANTHER" id="PTHR13789:SF147">
    <property type="entry name" value="PUTATIVE (AFU_ORTHOLOGUE AFUA_2G01950)-RELATED"/>
    <property type="match status" value="1"/>
</dbReference>
<dbReference type="InterPro" id="IPR036188">
    <property type="entry name" value="FAD/NAD-bd_sf"/>
</dbReference>
<evidence type="ECO:0000256" key="2">
    <source>
        <dbReference type="ARBA" id="ARBA00023002"/>
    </source>
</evidence>
<keyword evidence="3" id="KW-0503">Monooxygenase</keyword>
<dbReference type="PANTHER" id="PTHR13789">
    <property type="entry name" value="MONOOXYGENASE"/>
    <property type="match status" value="1"/>
</dbReference>
<dbReference type="EMBL" id="JAACJM010000013">
    <property type="protein sequence ID" value="KAF5369572.1"/>
    <property type="molecule type" value="Genomic_DNA"/>
</dbReference>
<comment type="caution">
    <text evidence="5">The sequence shown here is derived from an EMBL/GenBank/DDBJ whole genome shotgun (WGS) entry which is preliminary data.</text>
</comment>
<accession>A0A8H5GRA8</accession>
<dbReference type="OrthoDB" id="1878542at2759"/>
<evidence type="ECO:0000256" key="1">
    <source>
        <dbReference type="ARBA" id="ARBA00007992"/>
    </source>
</evidence>
<dbReference type="InterPro" id="IPR050493">
    <property type="entry name" value="FAD-dep_Monooxygenase_BioMet"/>
</dbReference>
<dbReference type="SUPFAM" id="SSF54373">
    <property type="entry name" value="FAD-linked reductases, C-terminal domain"/>
    <property type="match status" value="1"/>
</dbReference>
<comment type="similarity">
    <text evidence="1">Belongs to the paxM FAD-dependent monooxygenase family.</text>
</comment>
<keyword evidence="6" id="KW-1185">Reference proteome</keyword>
<protein>
    <recommendedName>
        <fullName evidence="7">FAD-binding domain-containing protein</fullName>
    </recommendedName>
</protein>
<dbReference type="Gene3D" id="3.50.50.60">
    <property type="entry name" value="FAD/NAD(P)-binding domain"/>
    <property type="match status" value="1"/>
</dbReference>
<name>A0A8H5GRA8_9AGAR</name>
<dbReference type="GO" id="GO:0004497">
    <property type="term" value="F:monooxygenase activity"/>
    <property type="evidence" value="ECO:0007669"/>
    <property type="project" value="UniProtKB-KW"/>
</dbReference>
<proteinExistence type="inferred from homology"/>
<feature type="chain" id="PRO_5034759884" description="FAD-binding domain-containing protein" evidence="4">
    <location>
        <begin position="19"/>
        <end position="243"/>
    </location>
</feature>
<dbReference type="SUPFAM" id="SSF51905">
    <property type="entry name" value="FAD/NAD(P)-binding domain"/>
    <property type="match status" value="1"/>
</dbReference>
<reference evidence="5 6" key="1">
    <citation type="journal article" date="2020" name="ISME J.">
        <title>Uncovering the hidden diversity of litter-decomposition mechanisms in mushroom-forming fungi.</title>
        <authorList>
            <person name="Floudas D."/>
            <person name="Bentzer J."/>
            <person name="Ahren D."/>
            <person name="Johansson T."/>
            <person name="Persson P."/>
            <person name="Tunlid A."/>
        </authorList>
    </citation>
    <scope>NUCLEOTIDE SEQUENCE [LARGE SCALE GENOMIC DNA]</scope>
    <source>
        <strain evidence="5 6">CBS 291.85</strain>
    </source>
</reference>
<feature type="signal peptide" evidence="4">
    <location>
        <begin position="1"/>
        <end position="18"/>
    </location>
</feature>
<evidence type="ECO:0008006" key="7">
    <source>
        <dbReference type="Google" id="ProtNLM"/>
    </source>
</evidence>
<sequence length="243" mass="26649">MLLVGCGIGGLAAAFCLGQAGHDITVLENMSQVGEIGAGIQVCPNLSRLLIRWGLRERLKEIAERDRPQAFTFCRYSSGEKVGMSRLGDKLERLHGAPCRLMDPDTLAVRLESGESITADLIIGCDGIHSVVRNYVLREGNIPLAVPLGDVAYRAIVPTKEMLDDPELRSLVKNQEITCWIGPGKHLIGYCISGGEEYNMVVVKADDGSAYSWTEEGDPDELWAGYVGWEPRFEFKRSSAMTC</sequence>
<evidence type="ECO:0000313" key="5">
    <source>
        <dbReference type="EMBL" id="KAF5369572.1"/>
    </source>
</evidence>